<gene>
    <name evidence="2" type="ORF">SAMN06264849_11132</name>
</gene>
<dbReference type="GO" id="GO:0019290">
    <property type="term" value="P:siderophore biosynthetic process"/>
    <property type="evidence" value="ECO:0007669"/>
    <property type="project" value="TreeGrafter"/>
</dbReference>
<feature type="domain" description="MbtH-like" evidence="1">
    <location>
        <begin position="3"/>
        <end position="53"/>
    </location>
</feature>
<dbReference type="GO" id="GO:0005829">
    <property type="term" value="C:cytosol"/>
    <property type="evidence" value="ECO:0007669"/>
    <property type="project" value="TreeGrafter"/>
</dbReference>
<dbReference type="InterPro" id="IPR037407">
    <property type="entry name" value="MLP_fam"/>
</dbReference>
<sequence>MTNPFEDQESTYLVLMNEEGQYSIWPADIDVPPGWSIVFTENTRESCIEYIYSHWTDLKPHSLRK</sequence>
<dbReference type="InterPro" id="IPR038020">
    <property type="entry name" value="MbtH-like_sf"/>
</dbReference>
<name>A0A521EXR5_9BACL</name>
<evidence type="ECO:0000313" key="2">
    <source>
        <dbReference type="EMBL" id="SMO88201.1"/>
    </source>
</evidence>
<dbReference type="AlphaFoldDB" id="A0A521EXR5"/>
<dbReference type="PANTHER" id="PTHR38444">
    <property type="entry name" value="ENTEROBACTIN BIOSYNTHESIS PROTEIN YBDZ"/>
    <property type="match status" value="1"/>
</dbReference>
<dbReference type="Proteomes" id="UP000315636">
    <property type="component" value="Unassembled WGS sequence"/>
</dbReference>
<reference evidence="2 3" key="1">
    <citation type="submission" date="2017-05" db="EMBL/GenBank/DDBJ databases">
        <authorList>
            <person name="Varghese N."/>
            <person name="Submissions S."/>
        </authorList>
    </citation>
    <scope>NUCLEOTIDE SEQUENCE [LARGE SCALE GENOMIC DNA]</scope>
    <source>
        <strain evidence="2 3">DSM 45474</strain>
    </source>
</reference>
<dbReference type="Gene3D" id="3.90.820.10">
    <property type="entry name" value="Structural Genomics, Unknown Function 30-nov-00 1gh9 Mol_id"/>
    <property type="match status" value="1"/>
</dbReference>
<evidence type="ECO:0000313" key="3">
    <source>
        <dbReference type="Proteomes" id="UP000315636"/>
    </source>
</evidence>
<dbReference type="InterPro" id="IPR005153">
    <property type="entry name" value="MbtH-like_dom"/>
</dbReference>
<evidence type="ECO:0000259" key="1">
    <source>
        <dbReference type="SMART" id="SM00923"/>
    </source>
</evidence>
<keyword evidence="3" id="KW-1185">Reference proteome</keyword>
<dbReference type="SUPFAM" id="SSF160582">
    <property type="entry name" value="MbtH-like"/>
    <property type="match status" value="1"/>
</dbReference>
<dbReference type="Pfam" id="PF03621">
    <property type="entry name" value="MbtH"/>
    <property type="match status" value="1"/>
</dbReference>
<dbReference type="OrthoDB" id="7584480at2"/>
<organism evidence="2 3">
    <name type="scientific">Melghirimyces algeriensis</name>
    <dbReference type="NCBI Taxonomy" id="910412"/>
    <lineage>
        <taxon>Bacteria</taxon>
        <taxon>Bacillati</taxon>
        <taxon>Bacillota</taxon>
        <taxon>Bacilli</taxon>
        <taxon>Bacillales</taxon>
        <taxon>Thermoactinomycetaceae</taxon>
        <taxon>Melghirimyces</taxon>
    </lineage>
</organism>
<protein>
    <submittedName>
        <fullName evidence="2">MbtH protein</fullName>
    </submittedName>
</protein>
<dbReference type="PANTHER" id="PTHR38444:SF1">
    <property type="entry name" value="ENTEROBACTIN BIOSYNTHESIS PROTEIN YBDZ"/>
    <property type="match status" value="1"/>
</dbReference>
<dbReference type="SMART" id="SM00923">
    <property type="entry name" value="MbtH"/>
    <property type="match status" value="1"/>
</dbReference>
<dbReference type="EMBL" id="FXTI01000011">
    <property type="protein sequence ID" value="SMO88201.1"/>
    <property type="molecule type" value="Genomic_DNA"/>
</dbReference>
<proteinExistence type="predicted"/>
<dbReference type="RefSeq" id="WP_142506426.1">
    <property type="nucleotide sequence ID" value="NZ_FXTI01000011.1"/>
</dbReference>
<accession>A0A521EXR5</accession>